<dbReference type="OrthoDB" id="5135119at2759"/>
<evidence type="ECO:0000259" key="2">
    <source>
        <dbReference type="Pfam" id="PF08190"/>
    </source>
</evidence>
<dbReference type="EMBL" id="BRPK01000016">
    <property type="protein sequence ID" value="GLB44112.1"/>
    <property type="molecule type" value="Genomic_DNA"/>
</dbReference>
<accession>A0A9P3UTE3</accession>
<organism evidence="3 4">
    <name type="scientific">Lyophyllum shimeji</name>
    <name type="common">Hon-shimeji</name>
    <name type="synonym">Tricholoma shimeji</name>
    <dbReference type="NCBI Taxonomy" id="47721"/>
    <lineage>
        <taxon>Eukaryota</taxon>
        <taxon>Fungi</taxon>
        <taxon>Dikarya</taxon>
        <taxon>Basidiomycota</taxon>
        <taxon>Agaricomycotina</taxon>
        <taxon>Agaricomycetes</taxon>
        <taxon>Agaricomycetidae</taxon>
        <taxon>Agaricales</taxon>
        <taxon>Tricholomatineae</taxon>
        <taxon>Lyophyllaceae</taxon>
        <taxon>Lyophyllum</taxon>
    </lineage>
</organism>
<dbReference type="GO" id="GO:0005737">
    <property type="term" value="C:cytoplasm"/>
    <property type="evidence" value="ECO:0007669"/>
    <property type="project" value="TreeGrafter"/>
</dbReference>
<dbReference type="InterPro" id="IPR050734">
    <property type="entry name" value="PIH1/Kintoun_subfamily"/>
</dbReference>
<dbReference type="Proteomes" id="UP001063166">
    <property type="component" value="Unassembled WGS sequence"/>
</dbReference>
<gene>
    <name evidence="3" type="ORF">LshimejAT787_1600420</name>
</gene>
<dbReference type="InterPro" id="IPR012981">
    <property type="entry name" value="PIH1_N"/>
</dbReference>
<dbReference type="AlphaFoldDB" id="A0A9P3UTE3"/>
<dbReference type="PANTHER" id="PTHR22997:SF0">
    <property type="entry name" value="PIH1 DOMAIN-CONTAINING PROTEIN 1"/>
    <property type="match status" value="1"/>
</dbReference>
<comment type="caution">
    <text evidence="3">The sequence shown here is derived from an EMBL/GenBank/DDBJ whole genome shotgun (WGS) entry which is preliminary data.</text>
</comment>
<proteinExistence type="inferred from homology"/>
<dbReference type="PANTHER" id="PTHR22997">
    <property type="entry name" value="PIH1 DOMAIN-CONTAINING PROTEIN 1"/>
    <property type="match status" value="1"/>
</dbReference>
<feature type="domain" description="PIH1 N-terminal" evidence="2">
    <location>
        <begin position="53"/>
        <end position="174"/>
    </location>
</feature>
<name>A0A9P3UTE3_LYOSH</name>
<keyword evidence="4" id="KW-1185">Reference proteome</keyword>
<evidence type="ECO:0000313" key="4">
    <source>
        <dbReference type="Proteomes" id="UP001063166"/>
    </source>
</evidence>
<protein>
    <submittedName>
        <fullName evidence="3">Pre-RNA processing PIH1/Nop17</fullName>
    </submittedName>
</protein>
<reference evidence="3" key="1">
    <citation type="submission" date="2022-07" db="EMBL/GenBank/DDBJ databases">
        <title>The genome of Lyophyllum shimeji provides insight into the initial evolution of ectomycorrhizal fungal genome.</title>
        <authorList>
            <person name="Kobayashi Y."/>
            <person name="Shibata T."/>
            <person name="Hirakawa H."/>
            <person name="Shigenobu S."/>
            <person name="Nishiyama T."/>
            <person name="Yamada A."/>
            <person name="Hasebe M."/>
            <person name="Kawaguchi M."/>
        </authorList>
    </citation>
    <scope>NUCLEOTIDE SEQUENCE</scope>
    <source>
        <strain evidence="3">AT787</strain>
    </source>
</reference>
<sequence length="351" mass="37541">MSKTPIELKPVAGFCIKSTILQPGVLLPTKPSQPQAQNVLEAPSAPVPIPAGFKVFVNIAWDPNVPPPPEGSEEAIQQAMQGEDVDERNPEGWYVPVVVSDGRQDKDKAGKPSLVFDCIYNASVKSRTLTDPEFKLFIVELALQRIEAQTSLVLSRQIGTPNIASKGKLSPRTVFVPSFLVGESSGPTVTAGSASTKKPLIQEVTPAAASSIKPKGILKGASAATNTPPVLNANKTVQSRPTWTWTKEGSQIQIRVAVPGLPRSLIEQATLDIEARRFIVQIPDRPVLDVNLGLSDAEIVATAASKTSASLHEEAESEPNNTLTLKRQRDLDVDSATAEWRVAEGVLVISA</sequence>
<dbReference type="Pfam" id="PF08190">
    <property type="entry name" value="PIH1"/>
    <property type="match status" value="1"/>
</dbReference>
<comment type="similarity">
    <text evidence="1">Belongs to the PIH1 family.</text>
</comment>
<evidence type="ECO:0000256" key="1">
    <source>
        <dbReference type="ARBA" id="ARBA00008511"/>
    </source>
</evidence>
<evidence type="ECO:0000313" key="3">
    <source>
        <dbReference type="EMBL" id="GLB44112.1"/>
    </source>
</evidence>